<evidence type="ECO:0000313" key="4">
    <source>
        <dbReference type="Proteomes" id="UP000322997"/>
    </source>
</evidence>
<dbReference type="PROSITE" id="PS51084">
    <property type="entry name" value="HIT_2"/>
    <property type="match status" value="1"/>
</dbReference>
<feature type="domain" description="HIT" evidence="2">
    <location>
        <begin position="1"/>
        <end position="107"/>
    </location>
</feature>
<feature type="short sequence motif" description="Histidine triad motif" evidence="1">
    <location>
        <begin position="90"/>
        <end position="94"/>
    </location>
</feature>
<dbReference type="InterPro" id="IPR036265">
    <property type="entry name" value="HIT-like_sf"/>
</dbReference>
<dbReference type="Proteomes" id="UP000322997">
    <property type="component" value="Unassembled WGS sequence"/>
</dbReference>
<organism evidence="3 4">
    <name type="scientific">Rossellomorea marisflavi</name>
    <dbReference type="NCBI Taxonomy" id="189381"/>
    <lineage>
        <taxon>Bacteria</taxon>
        <taxon>Bacillati</taxon>
        <taxon>Bacillota</taxon>
        <taxon>Bacilli</taxon>
        <taxon>Bacillales</taxon>
        <taxon>Bacillaceae</taxon>
        <taxon>Rossellomorea</taxon>
    </lineage>
</organism>
<evidence type="ECO:0000259" key="2">
    <source>
        <dbReference type="PROSITE" id="PS51084"/>
    </source>
</evidence>
<protein>
    <submittedName>
        <fullName evidence="3">HIT family protein</fullName>
    </submittedName>
</protein>
<dbReference type="Pfam" id="PF01230">
    <property type="entry name" value="HIT"/>
    <property type="match status" value="1"/>
</dbReference>
<dbReference type="SUPFAM" id="SSF54197">
    <property type="entry name" value="HIT-like"/>
    <property type="match status" value="1"/>
</dbReference>
<sequence length="139" mass="16716">MDCVICKKHEESQMNIYEDENWIISPGTFDSHLKGYLFMEPKRHIENWTEFKPEELSEVGLLISKIEFGLKKLIDLERLYVLTISEQVRHIHFHLIPRIKIFEKKGISLIEQATQQKDVKEYMNKEEYDRFISEIRNCL</sequence>
<name>A0A5D4RRQ3_9BACI</name>
<reference evidence="3 4" key="1">
    <citation type="submission" date="2019-08" db="EMBL/GenBank/DDBJ databases">
        <title>Bacillus genomes from the desert of Cuatro Cienegas, Coahuila.</title>
        <authorList>
            <person name="Olmedo-Alvarez G."/>
        </authorList>
    </citation>
    <scope>NUCLEOTIDE SEQUENCE [LARGE SCALE GENOMIC DNA]</scope>
    <source>
        <strain evidence="3 4">CH108_3D</strain>
    </source>
</reference>
<comment type="caution">
    <text evidence="3">The sequence shown here is derived from an EMBL/GenBank/DDBJ whole genome shotgun (WGS) entry which is preliminary data.</text>
</comment>
<accession>A0A5D4RRQ3</accession>
<dbReference type="AlphaFoldDB" id="A0A5D4RRQ3"/>
<dbReference type="PANTHER" id="PTHR46648">
    <property type="entry name" value="HIT FAMILY PROTEIN 1"/>
    <property type="match status" value="1"/>
</dbReference>
<dbReference type="InterPro" id="IPR011146">
    <property type="entry name" value="HIT-like"/>
</dbReference>
<proteinExistence type="predicted"/>
<evidence type="ECO:0000256" key="1">
    <source>
        <dbReference type="PROSITE-ProRule" id="PRU00464"/>
    </source>
</evidence>
<dbReference type="Gene3D" id="3.30.428.10">
    <property type="entry name" value="HIT-like"/>
    <property type="match status" value="1"/>
</dbReference>
<dbReference type="GO" id="GO:0003824">
    <property type="term" value="F:catalytic activity"/>
    <property type="evidence" value="ECO:0007669"/>
    <property type="project" value="InterPro"/>
</dbReference>
<gene>
    <name evidence="3" type="ORF">FZC83_16845</name>
</gene>
<dbReference type="RefSeq" id="WP_148985764.1">
    <property type="nucleotide sequence ID" value="NZ_JBNILK010000005.1"/>
</dbReference>
<dbReference type="PANTHER" id="PTHR46648:SF1">
    <property type="entry name" value="ADENOSINE 5'-MONOPHOSPHORAMIDASE HNT1"/>
    <property type="match status" value="1"/>
</dbReference>
<dbReference type="EMBL" id="VTEQ01000005">
    <property type="protein sequence ID" value="TYS52498.1"/>
    <property type="molecule type" value="Genomic_DNA"/>
</dbReference>
<evidence type="ECO:0000313" key="3">
    <source>
        <dbReference type="EMBL" id="TYS52498.1"/>
    </source>
</evidence>
<dbReference type="GO" id="GO:0009117">
    <property type="term" value="P:nucleotide metabolic process"/>
    <property type="evidence" value="ECO:0007669"/>
    <property type="project" value="TreeGrafter"/>
</dbReference>
<dbReference type="InterPro" id="IPR001310">
    <property type="entry name" value="Histidine_triad_HIT"/>
</dbReference>